<evidence type="ECO:0000256" key="10">
    <source>
        <dbReference type="ARBA" id="ARBA00023170"/>
    </source>
</evidence>
<evidence type="ECO:0000256" key="1">
    <source>
        <dbReference type="ARBA" id="ARBA00000085"/>
    </source>
</evidence>
<dbReference type="Pfam" id="PF00360">
    <property type="entry name" value="PHY"/>
    <property type="match status" value="1"/>
</dbReference>
<dbReference type="CDD" id="cd00082">
    <property type="entry name" value="HisKA"/>
    <property type="match status" value="1"/>
</dbReference>
<dbReference type="InterPro" id="IPR035965">
    <property type="entry name" value="PAS-like_dom_sf"/>
</dbReference>
<dbReference type="InterPro" id="IPR003661">
    <property type="entry name" value="HisK_dim/P_dom"/>
</dbReference>
<dbReference type="InterPro" id="IPR029016">
    <property type="entry name" value="GAF-like_dom_sf"/>
</dbReference>
<evidence type="ECO:0000256" key="2">
    <source>
        <dbReference type="ARBA" id="ARBA00006402"/>
    </source>
</evidence>
<evidence type="ECO:0000259" key="12">
    <source>
        <dbReference type="PROSITE" id="PS50046"/>
    </source>
</evidence>
<dbReference type="CDD" id="cd00156">
    <property type="entry name" value="REC"/>
    <property type="match status" value="1"/>
</dbReference>
<dbReference type="InterPro" id="IPR003594">
    <property type="entry name" value="HATPase_dom"/>
</dbReference>
<keyword evidence="10" id="KW-0675">Receptor</keyword>
<dbReference type="Pfam" id="PF08447">
    <property type="entry name" value="PAS_3"/>
    <property type="match status" value="3"/>
</dbReference>
<protein>
    <recommendedName>
        <fullName evidence="3">histidine kinase</fullName>
        <ecNumber evidence="3">2.7.13.3</ecNumber>
    </recommendedName>
</protein>
<evidence type="ECO:0000256" key="9">
    <source>
        <dbReference type="ARBA" id="ARBA00022991"/>
    </source>
</evidence>
<dbReference type="InterPro" id="IPR016132">
    <property type="entry name" value="Phyto_chromo_attachment"/>
</dbReference>
<dbReference type="NCBIfam" id="TIGR00229">
    <property type="entry name" value="sensory_box"/>
    <property type="match status" value="4"/>
</dbReference>
<dbReference type="Pfam" id="PF00072">
    <property type="entry name" value="Response_reg"/>
    <property type="match status" value="1"/>
</dbReference>
<dbReference type="Gene3D" id="3.30.565.10">
    <property type="entry name" value="Histidine kinase-like ATPase, C-terminal domain"/>
    <property type="match status" value="1"/>
</dbReference>
<dbReference type="InterPro" id="IPR043150">
    <property type="entry name" value="Phytochrome_PHY_sf"/>
</dbReference>
<dbReference type="SUPFAM" id="SSF47384">
    <property type="entry name" value="Homodimeric domain of signal transducing histidine kinase"/>
    <property type="match status" value="1"/>
</dbReference>
<dbReference type="PROSITE" id="PS50113">
    <property type="entry name" value="PAC"/>
    <property type="match status" value="4"/>
</dbReference>
<dbReference type="InterPro" id="IPR003018">
    <property type="entry name" value="GAF"/>
</dbReference>
<dbReference type="InterPro" id="IPR004358">
    <property type="entry name" value="Sig_transdc_His_kin-like_C"/>
</dbReference>
<dbReference type="PANTHER" id="PTHR43304:SF1">
    <property type="entry name" value="PAC DOMAIN-CONTAINING PROTEIN"/>
    <property type="match status" value="1"/>
</dbReference>
<feature type="domain" description="PAC" evidence="16">
    <location>
        <begin position="1005"/>
        <end position="1057"/>
    </location>
</feature>
<dbReference type="InterPro" id="IPR005467">
    <property type="entry name" value="His_kinase_dom"/>
</dbReference>
<comment type="catalytic activity">
    <reaction evidence="1">
        <text>ATP + protein L-histidine = ADP + protein N-phospho-L-histidine.</text>
        <dbReference type="EC" id="2.7.13.3"/>
    </reaction>
</comment>
<dbReference type="PROSITE" id="PS50109">
    <property type="entry name" value="HIS_KIN"/>
    <property type="match status" value="1"/>
</dbReference>
<dbReference type="Gene3D" id="1.10.287.130">
    <property type="match status" value="1"/>
</dbReference>
<evidence type="ECO:0000259" key="14">
    <source>
        <dbReference type="PROSITE" id="PS50110"/>
    </source>
</evidence>
<dbReference type="PRINTS" id="PR00344">
    <property type="entry name" value="BCTRLSENSOR"/>
</dbReference>
<dbReference type="InterPro" id="IPR001610">
    <property type="entry name" value="PAC"/>
</dbReference>
<evidence type="ECO:0000256" key="8">
    <source>
        <dbReference type="ARBA" id="ARBA00022777"/>
    </source>
</evidence>
<dbReference type="GO" id="GO:0006355">
    <property type="term" value="P:regulation of DNA-templated transcription"/>
    <property type="evidence" value="ECO:0007669"/>
    <property type="project" value="InterPro"/>
</dbReference>
<dbReference type="SMART" id="SM00387">
    <property type="entry name" value="HATPase_c"/>
    <property type="match status" value="1"/>
</dbReference>
<dbReference type="InterPro" id="IPR052162">
    <property type="entry name" value="Sensor_kinase/Photoreceptor"/>
</dbReference>
<dbReference type="InterPro" id="IPR036890">
    <property type="entry name" value="HATPase_C_sf"/>
</dbReference>
<dbReference type="PROSITE" id="PS50112">
    <property type="entry name" value="PAS"/>
    <property type="match status" value="2"/>
</dbReference>
<dbReference type="Gene3D" id="3.30.450.40">
    <property type="match status" value="1"/>
</dbReference>
<dbReference type="SUPFAM" id="SSF55785">
    <property type="entry name" value="PYP-like sensor domain (PAS domain)"/>
    <property type="match status" value="6"/>
</dbReference>
<evidence type="ECO:0000313" key="17">
    <source>
        <dbReference type="EMBL" id="VIP03556.1"/>
    </source>
</evidence>
<sequence>MNSESGGSHNPQHFSAGETARELLHLPGCIQPFGMLLAWNRAEELRYWSENAAEWLQISFPIDRRLTISDCLPSEFCERIRHQLPPMTSTEIVPLGQLQLPNGEFVSARIHRVGELYVLEANRERHSGDGKPSTQTAGEMLDWLRTAGKVGMTSRSIESYCDAVVNRLREQVGCSRLLISRFDLNRNRSVIAESVAIPLESWFGYHFSGAEIPEQAVTLMIRARERIIEDIDAPAIPLQTPTDAVAGVTLDLSLVVSRSPSPFYVRYFRKLGVQATLVASIIRDGQLWGLVEAHHDRPWLPDWTARQKIASFAELVALQAEIFDAQEYQSHLSITDQLFAPLLWPNDPPRSCSDVVGTIGDSLLNLVSATGFAAIDSSGYCTWGRTPGIETIVALGNWLSLRGEPVHVSDCLSSLDSQWQGIESIASGLLAVSIANHEPGWLMWFRGEEPITITWAGDPPPDRIQHSQRQPAEPGRVPECWVETRRHRSRSWTNRELRVLRDSVRGKWLELRSRLGSINANPVAVRSAGSVPAASIGQCWPGQLRLLQSIVESVREMVLVLRPVLGSPHLPIVESVNSAFLQETGYERSEVEGKPLDFMASEAFDSPHRSAWQRAISEAGPARLELRMLRKTGDCFWADVQVTPVGNSSGSPDYWVVVFRNVTQQKQAQTALCESEAKFRMLAETMPDPIFILDPFDTDVPFRILYVNSAVQQTHGYHPDELIGTPLSKLDTPGTYHQANDRLEQMLQGNLIQFEAEHRAKNGSIVPMEIRARLIRWEGRTAILGIDRDIRGRKQQETELIRSRELLNATGRLAQVGGWSYDLRFQRLELTEQMYQLYEYPSNIELTVERVLSAFSAEDRAKIQQDFSQALNKGTLVRGEYRFRTARGNQRWISILGYIETEAGVPIRLAGTVQDVTRQHDTDRALRASEERLQLALDSGRMGMFDWDIVTNTVFWSRAHFELFDYPLEMSSSLSFEHWFSRVHPEDQPRVFKEMESSRIERRRLQIEYRILLPDGRIRWCVSSGRYHANADGTLVRLTGVIQDTTQRKEAELALQQAHERYRLLADTIEDMVYRVDETGEVLYISPSCERLLGFRPAELLGRSMLEWVHSDDHAALLAAVGQALGGKTVRLELRFRRANGDDVSVESVHTLYRDQSGVATVLVCSRDISQRQRLESQVRQSQKLEAIGQLAGGVAHDFNNLLTVVNGCAELLLDMLEPNHPAFALAREIQQSGMRGAALTQKLLAFSRQQMVKVVVFDPNSVIADMLTMLRRLVGEQIQLRTPLGTSIARIRGDVSQFEQMILNLVVNARDAMQAGGVLSIETGMIEWESDSPQRPTALSPGLYFQLQVRDNGSGMSPEVQSRIFEPFFTTKAPGKGTGLGLAMVYGFVRQANGEILVESKVGQGTTFSIYWPVVLDADMPMLPMVLSKVERPSTALILLVEDDEPVRILGSNILQRHGYRVVTAASGKEALALCRSNGERPAAVLCDVIMPEMGGREVALRLQECFPDLRIGFLSGYTQDTVLRHGIEQDQVPFLQKPYSPQALIQFVQSLLSRNELSSEDRTQNQARSNSPG</sequence>
<comment type="similarity">
    <text evidence="2">In the N-terminal section; belongs to the phytochrome family.</text>
</comment>
<evidence type="ECO:0000256" key="7">
    <source>
        <dbReference type="ARBA" id="ARBA00022679"/>
    </source>
</evidence>
<dbReference type="SMART" id="SM00086">
    <property type="entry name" value="PAC"/>
    <property type="match status" value="5"/>
</dbReference>
<evidence type="ECO:0000259" key="13">
    <source>
        <dbReference type="PROSITE" id="PS50109"/>
    </source>
</evidence>
<dbReference type="SUPFAM" id="SSF52172">
    <property type="entry name" value="CheY-like"/>
    <property type="match status" value="1"/>
</dbReference>
<feature type="domain" description="PAS" evidence="15">
    <location>
        <begin position="675"/>
        <end position="750"/>
    </location>
</feature>
<dbReference type="Pfam" id="PF13426">
    <property type="entry name" value="PAS_9"/>
    <property type="match status" value="2"/>
</dbReference>
<dbReference type="InterPro" id="IPR011006">
    <property type="entry name" value="CheY-like_superfamily"/>
</dbReference>
<feature type="domain" description="Phytochrome chromophore attachment site" evidence="12">
    <location>
        <begin position="156"/>
        <end position="298"/>
    </location>
</feature>
<dbReference type="SMART" id="SM00448">
    <property type="entry name" value="REC"/>
    <property type="match status" value="1"/>
</dbReference>
<gene>
    <name evidence="17" type="ORF">GMBLW1_04040</name>
</gene>
<evidence type="ECO:0000256" key="11">
    <source>
        <dbReference type="PROSITE-ProRule" id="PRU00169"/>
    </source>
</evidence>
<organism evidence="17">
    <name type="scientific">Tuwongella immobilis</name>
    <dbReference type="NCBI Taxonomy" id="692036"/>
    <lineage>
        <taxon>Bacteria</taxon>
        <taxon>Pseudomonadati</taxon>
        <taxon>Planctomycetota</taxon>
        <taxon>Planctomycetia</taxon>
        <taxon>Gemmatales</taxon>
        <taxon>Gemmataceae</taxon>
        <taxon>Tuwongella</taxon>
    </lineage>
</organism>
<dbReference type="GO" id="GO:0000155">
    <property type="term" value="F:phosphorelay sensor kinase activity"/>
    <property type="evidence" value="ECO:0007669"/>
    <property type="project" value="InterPro"/>
</dbReference>
<dbReference type="InterPro" id="IPR013515">
    <property type="entry name" value="Phytochrome_cen-reg"/>
</dbReference>
<evidence type="ECO:0000259" key="15">
    <source>
        <dbReference type="PROSITE" id="PS50112"/>
    </source>
</evidence>
<feature type="domain" description="Response regulatory" evidence="14">
    <location>
        <begin position="1438"/>
        <end position="1554"/>
    </location>
</feature>
<dbReference type="PANTHER" id="PTHR43304">
    <property type="entry name" value="PHYTOCHROME-LIKE PROTEIN CPH1"/>
    <property type="match status" value="1"/>
</dbReference>
<dbReference type="InterPro" id="IPR013654">
    <property type="entry name" value="PAS_2"/>
</dbReference>
<dbReference type="SMART" id="SM00388">
    <property type="entry name" value="HisKA"/>
    <property type="match status" value="1"/>
</dbReference>
<dbReference type="CDD" id="cd00130">
    <property type="entry name" value="PAS"/>
    <property type="match status" value="5"/>
</dbReference>
<evidence type="ECO:0000259" key="16">
    <source>
        <dbReference type="PROSITE" id="PS50113"/>
    </source>
</evidence>
<dbReference type="EC" id="2.7.13.3" evidence="3"/>
<dbReference type="Gene3D" id="3.40.50.2300">
    <property type="match status" value="1"/>
</dbReference>
<keyword evidence="18" id="KW-1185">Reference proteome</keyword>
<dbReference type="PROSITE" id="PS50110">
    <property type="entry name" value="RESPONSE_REGULATORY"/>
    <property type="match status" value="1"/>
</dbReference>
<dbReference type="SMART" id="SM00091">
    <property type="entry name" value="PAS"/>
    <property type="match status" value="5"/>
</dbReference>
<dbReference type="SUPFAM" id="SSF55781">
    <property type="entry name" value="GAF domain-like"/>
    <property type="match status" value="2"/>
</dbReference>
<evidence type="ECO:0000256" key="6">
    <source>
        <dbReference type="ARBA" id="ARBA00022606"/>
    </source>
</evidence>
<feature type="modified residue" description="4-aspartylphosphate" evidence="11">
    <location>
        <position position="1489"/>
    </location>
</feature>
<dbReference type="RefSeq" id="WP_162658695.1">
    <property type="nucleotide sequence ID" value="NZ_LR593887.1"/>
</dbReference>
<keyword evidence="9" id="KW-0157">Chromophore</keyword>
<dbReference type="Pfam" id="PF01590">
    <property type="entry name" value="GAF"/>
    <property type="match status" value="1"/>
</dbReference>
<evidence type="ECO:0000256" key="3">
    <source>
        <dbReference type="ARBA" id="ARBA00012438"/>
    </source>
</evidence>
<dbReference type="GO" id="GO:0009584">
    <property type="term" value="P:detection of visible light"/>
    <property type="evidence" value="ECO:0007669"/>
    <property type="project" value="InterPro"/>
</dbReference>
<keyword evidence="7" id="KW-0808">Transferase</keyword>
<dbReference type="Pfam" id="PF02518">
    <property type="entry name" value="HATPase_c"/>
    <property type="match status" value="1"/>
</dbReference>
<keyword evidence="5 11" id="KW-0597">Phosphoprotein</keyword>
<reference evidence="17" key="1">
    <citation type="submission" date="2019-04" db="EMBL/GenBank/DDBJ databases">
        <authorList>
            <consortium name="Science for Life Laboratories"/>
        </authorList>
    </citation>
    <scope>NUCLEOTIDE SEQUENCE</scope>
    <source>
        <strain evidence="17">MBLW1</strain>
    </source>
</reference>
<dbReference type="InterPro" id="IPR013655">
    <property type="entry name" value="PAS_fold_3"/>
</dbReference>
<keyword evidence="6" id="KW-0716">Sensory transduction</keyword>
<dbReference type="InterPro" id="IPR000700">
    <property type="entry name" value="PAS-assoc_C"/>
</dbReference>
<dbReference type="InterPro" id="IPR001789">
    <property type="entry name" value="Sig_transdc_resp-reg_receiver"/>
</dbReference>
<evidence type="ECO:0000313" key="18">
    <source>
        <dbReference type="Proteomes" id="UP000464378"/>
    </source>
</evidence>
<dbReference type="EMBL" id="LR593887">
    <property type="protein sequence ID" value="VTS04480.1"/>
    <property type="molecule type" value="Genomic_DNA"/>
</dbReference>
<dbReference type="EMBL" id="LR586016">
    <property type="protein sequence ID" value="VIP03556.1"/>
    <property type="molecule type" value="Genomic_DNA"/>
</dbReference>
<evidence type="ECO:0000256" key="4">
    <source>
        <dbReference type="ARBA" id="ARBA00022543"/>
    </source>
</evidence>
<accession>A0A6C2YQ08</accession>
<feature type="domain" description="PAS" evidence="15">
    <location>
        <begin position="1058"/>
        <end position="1128"/>
    </location>
</feature>
<dbReference type="InterPro" id="IPR000014">
    <property type="entry name" value="PAS"/>
</dbReference>
<name>A0A6C2YQ08_9BACT</name>
<keyword evidence="8" id="KW-0418">Kinase</keyword>
<feature type="domain" description="PAC" evidence="16">
    <location>
        <begin position="1130"/>
        <end position="1181"/>
    </location>
</feature>
<keyword evidence="4" id="KW-0600">Photoreceptor protein</keyword>
<dbReference type="InterPro" id="IPR036097">
    <property type="entry name" value="HisK_dim/P_sf"/>
</dbReference>
<feature type="domain" description="Histidine kinase" evidence="13">
    <location>
        <begin position="1194"/>
        <end position="1417"/>
    </location>
</feature>
<dbReference type="Pfam" id="PF08446">
    <property type="entry name" value="PAS_2"/>
    <property type="match status" value="1"/>
</dbReference>
<dbReference type="Proteomes" id="UP000464378">
    <property type="component" value="Chromosome"/>
</dbReference>
<dbReference type="InParanoid" id="A0A6C2YQ08"/>
<dbReference type="KEGG" id="tim:GMBLW1_04040"/>
<feature type="domain" description="PAC" evidence="16">
    <location>
        <begin position="877"/>
        <end position="928"/>
    </location>
</feature>
<dbReference type="PROSITE" id="PS50046">
    <property type="entry name" value="PHYTOCHROME_2"/>
    <property type="match status" value="1"/>
</dbReference>
<dbReference type="Gene3D" id="3.30.450.270">
    <property type="match status" value="1"/>
</dbReference>
<dbReference type="SUPFAM" id="SSF55874">
    <property type="entry name" value="ATPase domain of HSP90 chaperone/DNA topoisomerase II/histidine kinase"/>
    <property type="match status" value="1"/>
</dbReference>
<evidence type="ECO:0000256" key="5">
    <source>
        <dbReference type="ARBA" id="ARBA00022553"/>
    </source>
</evidence>
<dbReference type="Gene3D" id="3.30.450.20">
    <property type="entry name" value="PAS domain"/>
    <property type="match status" value="6"/>
</dbReference>
<feature type="domain" description="PAC" evidence="16">
    <location>
        <begin position="622"/>
        <end position="674"/>
    </location>
</feature>
<proteinExistence type="inferred from homology"/>
<dbReference type="SMART" id="SM00065">
    <property type="entry name" value="GAF"/>
    <property type="match status" value="1"/>
</dbReference>
<dbReference type="Gene3D" id="2.10.70.100">
    <property type="match status" value="1"/>
</dbReference>
<dbReference type="GO" id="GO:0009881">
    <property type="term" value="F:photoreceptor activity"/>
    <property type="evidence" value="ECO:0007669"/>
    <property type="project" value="UniProtKB-KW"/>
</dbReference>